<dbReference type="EMBL" id="UYSU01033929">
    <property type="protein sequence ID" value="VDL93359.1"/>
    <property type="molecule type" value="Genomic_DNA"/>
</dbReference>
<dbReference type="AlphaFoldDB" id="A0A183SRX6"/>
<name>A0A183SRX6_SCHSO</name>
<evidence type="ECO:0000313" key="1">
    <source>
        <dbReference type="EMBL" id="VDL93359.1"/>
    </source>
</evidence>
<dbReference type="WBParaSite" id="SSLN_0000719301-mRNA-1">
    <property type="protein sequence ID" value="SSLN_0000719301-mRNA-1"/>
    <property type="gene ID" value="SSLN_0000719301"/>
</dbReference>
<accession>A0A183SRX6</accession>
<dbReference type="OrthoDB" id="2192946at2759"/>
<organism evidence="3">
    <name type="scientific">Schistocephalus solidus</name>
    <name type="common">Tapeworm</name>
    <dbReference type="NCBI Taxonomy" id="70667"/>
    <lineage>
        <taxon>Eukaryota</taxon>
        <taxon>Metazoa</taxon>
        <taxon>Spiralia</taxon>
        <taxon>Lophotrochozoa</taxon>
        <taxon>Platyhelminthes</taxon>
        <taxon>Cestoda</taxon>
        <taxon>Eucestoda</taxon>
        <taxon>Diphyllobothriidea</taxon>
        <taxon>Diphyllobothriidae</taxon>
        <taxon>Schistocephalus</taxon>
    </lineage>
</organism>
<dbReference type="Proteomes" id="UP000275846">
    <property type="component" value="Unassembled WGS sequence"/>
</dbReference>
<sequence>MTKIGLTCDEEVHTPLHFLRRHSVNSAFVREEQVTDCSSRHTRLPTVEKVPVSSVGDSDPRALITLASGQNHVGCSADSSEAILAFKEHNLLLVTVQTIRKDTGEDIGGEVEQRVASLVITEFETTVRSGQLSDAEMGAAAGDLVYLYYVHDLVPQTRTPEFHTTGD</sequence>
<reference evidence="3" key="1">
    <citation type="submission" date="2016-06" db="UniProtKB">
        <authorList>
            <consortium name="WormBaseParasite"/>
        </authorList>
    </citation>
    <scope>IDENTIFICATION</scope>
</reference>
<protein>
    <submittedName>
        <fullName evidence="1 3">Uncharacterized protein</fullName>
    </submittedName>
</protein>
<evidence type="ECO:0000313" key="3">
    <source>
        <dbReference type="WBParaSite" id="SSLN_0000719301-mRNA-1"/>
    </source>
</evidence>
<proteinExistence type="predicted"/>
<reference evidence="1 2" key="2">
    <citation type="submission" date="2018-11" db="EMBL/GenBank/DDBJ databases">
        <authorList>
            <consortium name="Pathogen Informatics"/>
        </authorList>
    </citation>
    <scope>NUCLEOTIDE SEQUENCE [LARGE SCALE GENOMIC DNA]</scope>
    <source>
        <strain evidence="1 2">NST_G2</strain>
    </source>
</reference>
<keyword evidence="2" id="KW-1185">Reference proteome</keyword>
<gene>
    <name evidence="1" type="ORF">SSLN_LOCUS6974</name>
</gene>
<evidence type="ECO:0000313" key="2">
    <source>
        <dbReference type="Proteomes" id="UP000275846"/>
    </source>
</evidence>